<dbReference type="Gene3D" id="3.40.190.10">
    <property type="entry name" value="Periplasmic binding protein-like II"/>
    <property type="match status" value="2"/>
</dbReference>
<name>A0A853BWV2_9ACTN</name>
<protein>
    <submittedName>
        <fullName evidence="2">Thiamine transport system substrate-binding protein</fullName>
    </submittedName>
</protein>
<comment type="caution">
    <text evidence="2">The sequence shown here is derived from an EMBL/GenBank/DDBJ whole genome shotgun (WGS) entry which is preliminary data.</text>
</comment>
<reference evidence="2 3" key="1">
    <citation type="submission" date="2020-07" db="EMBL/GenBank/DDBJ databases">
        <title>Sequencing the genomes of 1000 actinobacteria strains.</title>
        <authorList>
            <person name="Klenk H.-P."/>
        </authorList>
    </citation>
    <scope>NUCLEOTIDE SEQUENCE [LARGE SCALE GENOMIC DNA]</scope>
    <source>
        <strain evidence="2 3">DSM 103833</strain>
    </source>
</reference>
<dbReference type="RefSeq" id="WP_179666100.1">
    <property type="nucleotide sequence ID" value="NZ_JACCFP010000001.1"/>
</dbReference>
<organism evidence="2 3">
    <name type="scientific">Nocardioides thalensis</name>
    <dbReference type="NCBI Taxonomy" id="1914755"/>
    <lineage>
        <taxon>Bacteria</taxon>
        <taxon>Bacillati</taxon>
        <taxon>Actinomycetota</taxon>
        <taxon>Actinomycetes</taxon>
        <taxon>Propionibacteriales</taxon>
        <taxon>Nocardioidaceae</taxon>
        <taxon>Nocardioides</taxon>
    </lineage>
</organism>
<dbReference type="NCBIfam" id="TIGR01254">
    <property type="entry name" value="sfuA"/>
    <property type="match status" value="1"/>
</dbReference>
<keyword evidence="3" id="KW-1185">Reference proteome</keyword>
<dbReference type="Proteomes" id="UP000530424">
    <property type="component" value="Unassembled WGS sequence"/>
</dbReference>
<dbReference type="SUPFAM" id="SSF53850">
    <property type="entry name" value="Periplasmic binding protein-like II"/>
    <property type="match status" value="1"/>
</dbReference>
<evidence type="ECO:0000313" key="2">
    <source>
        <dbReference type="EMBL" id="NYI99450.1"/>
    </source>
</evidence>
<gene>
    <name evidence="2" type="ORF">HNR19_000149</name>
</gene>
<dbReference type="GO" id="GO:0030288">
    <property type="term" value="C:outer membrane-bounded periplasmic space"/>
    <property type="evidence" value="ECO:0007669"/>
    <property type="project" value="TreeGrafter"/>
</dbReference>
<dbReference type="Pfam" id="PF13343">
    <property type="entry name" value="SBP_bac_6"/>
    <property type="match status" value="1"/>
</dbReference>
<dbReference type="PROSITE" id="PS51257">
    <property type="entry name" value="PROKAR_LIPOPROTEIN"/>
    <property type="match status" value="1"/>
</dbReference>
<dbReference type="PANTHER" id="PTHR30006:SF2">
    <property type="entry name" value="ABC TRANSPORTER SUBSTRATE-BINDING PROTEIN"/>
    <property type="match status" value="1"/>
</dbReference>
<evidence type="ECO:0000313" key="3">
    <source>
        <dbReference type="Proteomes" id="UP000530424"/>
    </source>
</evidence>
<dbReference type="EMBL" id="JACCFP010000001">
    <property type="protein sequence ID" value="NYI99450.1"/>
    <property type="molecule type" value="Genomic_DNA"/>
</dbReference>
<dbReference type="InterPro" id="IPR005948">
    <property type="entry name" value="ThiB-like"/>
</dbReference>
<keyword evidence="1" id="KW-0732">Signal</keyword>
<dbReference type="GO" id="GO:0030976">
    <property type="term" value="F:thiamine pyrophosphate binding"/>
    <property type="evidence" value="ECO:0007669"/>
    <property type="project" value="TreeGrafter"/>
</dbReference>
<accession>A0A853BWV2</accession>
<proteinExistence type="predicted"/>
<dbReference type="PANTHER" id="PTHR30006">
    <property type="entry name" value="THIAMINE-BINDING PERIPLASMIC PROTEIN-RELATED"/>
    <property type="match status" value="1"/>
</dbReference>
<evidence type="ECO:0000256" key="1">
    <source>
        <dbReference type="ARBA" id="ARBA00022729"/>
    </source>
</evidence>
<dbReference type="GO" id="GO:0015888">
    <property type="term" value="P:thiamine transport"/>
    <property type="evidence" value="ECO:0007669"/>
    <property type="project" value="InterPro"/>
</dbReference>
<dbReference type="AlphaFoldDB" id="A0A853BWV2"/>
<dbReference type="GO" id="GO:0030975">
    <property type="term" value="F:thiamine binding"/>
    <property type="evidence" value="ECO:0007669"/>
    <property type="project" value="InterPro"/>
</dbReference>
<sequence length="357" mass="38012">MKTIASAVLASTFLLGACSLSGENDRAEDEAGGSTPDSPAGTGEVVLVTHDSFSLPKKLVARFEQETGYTLVQSPAGDGGELTNKLVLTKGDPLGDVAFGIDNTFASRALDQGVFTPYAPELPEGAEDERLPGDVEGALTPIDHASVCVNVDEKWFADEGLEPPATFEDLADPAYEDLFVTPGATTSTPGLAFMLATIGHFGDDWLGYWEDLLANGAKVVKGWEDAYYVDFTFSGGDRPIVLSYDSSPAFTVPKGGGDSTTSALLDTCFEQVEYAGVLEGAANPEGAQAVVDWLLSPEVQAALPTSMYVFPVDDSARLPKDWAAHAVQPEETEEVDPAEVASMRQEWLQEWTDVVTR</sequence>